<evidence type="ECO:0000313" key="2">
    <source>
        <dbReference type="EMBL" id="KAK8841943.1"/>
    </source>
</evidence>
<reference evidence="2 3" key="1">
    <citation type="submission" date="2024-04" db="EMBL/GenBank/DDBJ databases">
        <title>Tritrichomonas musculus Genome.</title>
        <authorList>
            <person name="Alves-Ferreira E."/>
            <person name="Grigg M."/>
            <person name="Lorenzi H."/>
            <person name="Galac M."/>
        </authorList>
    </citation>
    <scope>NUCLEOTIDE SEQUENCE [LARGE SCALE GENOMIC DNA]</scope>
    <source>
        <strain evidence="2 3">EAF2021</strain>
    </source>
</reference>
<dbReference type="Pfam" id="PF03184">
    <property type="entry name" value="DDE_1"/>
    <property type="match status" value="1"/>
</dbReference>
<dbReference type="InterPro" id="IPR004875">
    <property type="entry name" value="DDE_SF_endonuclease_dom"/>
</dbReference>
<feature type="domain" description="DDE-1" evidence="1">
    <location>
        <begin position="222"/>
        <end position="395"/>
    </location>
</feature>
<protein>
    <recommendedName>
        <fullName evidence="1">DDE-1 domain-containing protein</fullName>
    </recommendedName>
</protein>
<evidence type="ECO:0000259" key="1">
    <source>
        <dbReference type="Pfam" id="PF03184"/>
    </source>
</evidence>
<dbReference type="Proteomes" id="UP001470230">
    <property type="component" value="Unassembled WGS sequence"/>
</dbReference>
<evidence type="ECO:0000313" key="3">
    <source>
        <dbReference type="Proteomes" id="UP001470230"/>
    </source>
</evidence>
<dbReference type="EMBL" id="JAPFFF010000040">
    <property type="protein sequence ID" value="KAK8841943.1"/>
    <property type="molecule type" value="Genomic_DNA"/>
</dbReference>
<comment type="caution">
    <text evidence="2">The sequence shown here is derived from an EMBL/GenBank/DDBJ whole genome shotgun (WGS) entry which is preliminary data.</text>
</comment>
<name>A0ABR2H6V0_9EUKA</name>
<proteinExistence type="predicted"/>
<keyword evidence="3" id="KW-1185">Reference proteome</keyword>
<accession>A0ABR2H6V0</accession>
<sequence length="522" mass="60775">MARSSLSKYQIFIVEQRLKGKTYEETRLLFYNEFQVKLYDNKISTAIKRACVGYFWEPGMKGGTDPYLCKEDFEELKEEVIIAQEYGHPFDCCDVIDEAQRIKMNRIQKGIAFLKRTNSENLMEKLNSLIIKPPTRPWINGILKELDANIVNRRLVDEKRLDSCSFQIVNEFFNNFSDFIKSFKKFLIFGADETMVEPLPRKSYVIPNNIKVVLHEKYPDMRHITAMMCHCVSGPSLPPFIILTNLQNIPSELLEFCETQQIYLSSSPNGYMTRDLFLIWSLHFINYICIYRDKLLLTCQNSPVLLILDGHTSREIPLTLDLLRRFNISVLIIPSHTSHILQMFDVVLGYPLKSTFSDKFEKLLKDLENDKSISTYTSKIRLAAIKALISAWTMTSNPIMTEKSAKITGIYPINPDEVKKSVFVHELSEQEKNSFIERQKRNQNRINISGQIITSHEKIEELANRIKNVTKFTYLCNIEDSRRKSYIEIVQDILSETHNDCKLLSRIPKIPASYYSFYPKPK</sequence>
<gene>
    <name evidence="2" type="ORF">M9Y10_026897</name>
</gene>
<organism evidence="2 3">
    <name type="scientific">Tritrichomonas musculus</name>
    <dbReference type="NCBI Taxonomy" id="1915356"/>
    <lineage>
        <taxon>Eukaryota</taxon>
        <taxon>Metamonada</taxon>
        <taxon>Parabasalia</taxon>
        <taxon>Tritrichomonadida</taxon>
        <taxon>Tritrichomonadidae</taxon>
        <taxon>Tritrichomonas</taxon>
    </lineage>
</organism>